<feature type="transmembrane region" description="Helical" evidence="1">
    <location>
        <begin position="27"/>
        <end position="49"/>
    </location>
</feature>
<comment type="caution">
    <text evidence="2">The sequence shown here is derived from an EMBL/GenBank/DDBJ whole genome shotgun (WGS) entry which is preliminary data.</text>
</comment>
<dbReference type="RefSeq" id="WP_191774498.1">
    <property type="nucleotide sequence ID" value="NZ_JACYFU010000002.1"/>
</dbReference>
<organism evidence="2 3">
    <name type="scientific">Devosia oryzisoli</name>
    <dbReference type="NCBI Taxonomy" id="2774138"/>
    <lineage>
        <taxon>Bacteria</taxon>
        <taxon>Pseudomonadati</taxon>
        <taxon>Pseudomonadota</taxon>
        <taxon>Alphaproteobacteria</taxon>
        <taxon>Hyphomicrobiales</taxon>
        <taxon>Devosiaceae</taxon>
        <taxon>Devosia</taxon>
    </lineage>
</organism>
<feature type="transmembrane region" description="Helical" evidence="1">
    <location>
        <begin position="55"/>
        <end position="76"/>
    </location>
</feature>
<name>A0A927IT79_9HYPH</name>
<keyword evidence="1" id="KW-1133">Transmembrane helix</keyword>
<accession>A0A927IT79</accession>
<keyword evidence="1" id="KW-0472">Membrane</keyword>
<dbReference type="AlphaFoldDB" id="A0A927IT79"/>
<gene>
    <name evidence="2" type="ORF">IC608_08550</name>
</gene>
<proteinExistence type="predicted"/>
<feature type="transmembrane region" description="Helical" evidence="1">
    <location>
        <begin position="136"/>
        <end position="156"/>
    </location>
</feature>
<keyword evidence="3" id="KW-1185">Reference proteome</keyword>
<dbReference type="Proteomes" id="UP000654108">
    <property type="component" value="Unassembled WGS sequence"/>
</dbReference>
<evidence type="ECO:0000256" key="1">
    <source>
        <dbReference type="SAM" id="Phobius"/>
    </source>
</evidence>
<dbReference type="EMBL" id="JACYFU010000002">
    <property type="protein sequence ID" value="MBD8065523.1"/>
    <property type="molecule type" value="Genomic_DNA"/>
</dbReference>
<keyword evidence="1" id="KW-0812">Transmembrane</keyword>
<reference evidence="2" key="1">
    <citation type="submission" date="2020-09" db="EMBL/GenBank/DDBJ databases">
        <title>Genome seq and assembly of Devosia sp.</title>
        <authorList>
            <person name="Chhetri G."/>
        </authorList>
    </citation>
    <scope>NUCLEOTIDE SEQUENCE</scope>
    <source>
        <strain evidence="2">PTR5</strain>
    </source>
</reference>
<feature type="transmembrane region" description="Helical" evidence="1">
    <location>
        <begin position="111"/>
        <end position="130"/>
    </location>
</feature>
<evidence type="ECO:0000313" key="3">
    <source>
        <dbReference type="Proteomes" id="UP000654108"/>
    </source>
</evidence>
<evidence type="ECO:0000313" key="2">
    <source>
        <dbReference type="EMBL" id="MBD8065523.1"/>
    </source>
</evidence>
<sequence length="179" mass="19626">MPAQTLTPAMLETRARRLDDRIRTRNLWEFVAGGLVVAASIAIAALTLLSSPWNAPALTIAGGFILLGLGALVAMWQLRRRTSPPRIDGAAPTLGHYRAELVRQRDALRSVFRWYIAPFLPGFILIYGATLFDAGALWSVLLPALATLIFLSWVVYANHRAAACIDTEIADLDRTAQET</sequence>
<protein>
    <submittedName>
        <fullName evidence="2">Uncharacterized protein</fullName>
    </submittedName>
</protein>